<dbReference type="HOGENOM" id="CLU_010312_3_1_11"/>
<dbReference type="PROSITE" id="PS51198">
    <property type="entry name" value="UVRD_HELICASE_ATP_BIND"/>
    <property type="match status" value="1"/>
</dbReference>
<dbReference type="GO" id="GO:0000725">
    <property type="term" value="P:recombinational repair"/>
    <property type="evidence" value="ECO:0007669"/>
    <property type="project" value="TreeGrafter"/>
</dbReference>
<proteinExistence type="predicted"/>
<feature type="domain" description="UvrD-like helicase ATP-binding" evidence="6">
    <location>
        <begin position="194"/>
        <end position="593"/>
    </location>
</feature>
<dbReference type="GO" id="GO:0005524">
    <property type="term" value="F:ATP binding"/>
    <property type="evidence" value="ECO:0007669"/>
    <property type="project" value="UniProtKB-UniRule"/>
</dbReference>
<dbReference type="AlphaFoldDB" id="D5UHU8"/>
<gene>
    <name evidence="7" type="ordered locus">Cfla_0457</name>
</gene>
<sequence length="710" mass="76368">MSLPVTSTFALPDARGAKADPALVADDEAHLDAVTHALRAQLDDLTERLAAARRAPAGGGTRAVERDQEVHRLTARLRLLRRFGLDLCLGRTVDTAGRRVYVGRTGLTAPDGTRLLADWRSPAAEPFFAATLAQPMGLVSRRRYRWAGGRVVDYWDEVLTPGAGVDGVAPDDQSAFLTSLGADRSARMRDVLTTIAADQDAAIRAPWRGAHVVDGGPGTGKTVVALHRAAYLLHADPHLGRRGGVLVVGPHRPYLDYVADVLPALGEEGVVTCTLRDLVPEGADARPEPDPHVAALKSTAAMVRAVEPAVAFSERPPVHDVVVETPWDDVVLTAADWAAAFAAAEPGTPHDEARDEVWEALVETVAERVGGDVPAGELRRALLRDRGLTRTFGRHWPLLDGPDVVADLWSVPAYLRLCAPWLTPDDVRALQRDDAHAWTDADLPLLDAARRRVGDPEAPRRERERAAAEEADRAYMADVVDYLAATDDSELGVMKALVQSDLRDALVDHDAVPRPAPDRLAGPFAHVVVDEAQELTDAQWQMLLARCPSRSFTVVGDRAQARAGFAESWPERLERVGLRDVEVATLTVNYRTPAEVMAAAEPVIRAAVPDANVPTSIRSTGVPVRHGGVAELEDVLDVWLAAHGGVACVIGDVDVASRDRVRVLTPTLAKGLEFDLVVLVAPGTWGDGVAATVDRYVAMTRATAQLIILT</sequence>
<keyword evidence="8" id="KW-1185">Reference proteome</keyword>
<keyword evidence="1 5" id="KW-0547">Nucleotide-binding</keyword>
<dbReference type="GO" id="GO:0043138">
    <property type="term" value="F:3'-5' DNA helicase activity"/>
    <property type="evidence" value="ECO:0007669"/>
    <property type="project" value="TreeGrafter"/>
</dbReference>
<evidence type="ECO:0000259" key="6">
    <source>
        <dbReference type="PROSITE" id="PS51198"/>
    </source>
</evidence>
<evidence type="ECO:0000256" key="5">
    <source>
        <dbReference type="PROSITE-ProRule" id="PRU00560"/>
    </source>
</evidence>
<keyword evidence="3 5" id="KW-0347">Helicase</keyword>
<dbReference type="InterPro" id="IPR000212">
    <property type="entry name" value="DNA_helicase_UvrD/REP"/>
</dbReference>
<dbReference type="Pfam" id="PF01443">
    <property type="entry name" value="Viral_helicase1"/>
    <property type="match status" value="1"/>
</dbReference>
<dbReference type="SUPFAM" id="SSF52540">
    <property type="entry name" value="P-loop containing nucleoside triphosphate hydrolases"/>
    <property type="match status" value="1"/>
</dbReference>
<dbReference type="KEGG" id="cfl:Cfla_0457"/>
<dbReference type="InterPro" id="IPR027351">
    <property type="entry name" value="(+)RNA_virus_helicase_core_dom"/>
</dbReference>
<evidence type="ECO:0000256" key="3">
    <source>
        <dbReference type="ARBA" id="ARBA00022806"/>
    </source>
</evidence>
<dbReference type="GO" id="GO:0003677">
    <property type="term" value="F:DNA binding"/>
    <property type="evidence" value="ECO:0007669"/>
    <property type="project" value="InterPro"/>
</dbReference>
<accession>D5UHU8</accession>
<dbReference type="Gene3D" id="3.40.50.300">
    <property type="entry name" value="P-loop containing nucleotide triphosphate hydrolases"/>
    <property type="match status" value="3"/>
</dbReference>
<organism evidence="7 8">
    <name type="scientific">Cellulomonas flavigena (strain ATCC 482 / DSM 20109 / BCRC 11376 / JCM 18109 / NBRC 3775 / NCIMB 8073 / NRS 134)</name>
    <dbReference type="NCBI Taxonomy" id="446466"/>
    <lineage>
        <taxon>Bacteria</taxon>
        <taxon>Bacillati</taxon>
        <taxon>Actinomycetota</taxon>
        <taxon>Actinomycetes</taxon>
        <taxon>Micrococcales</taxon>
        <taxon>Cellulomonadaceae</taxon>
        <taxon>Cellulomonas</taxon>
    </lineage>
</organism>
<feature type="binding site" evidence="5">
    <location>
        <begin position="215"/>
        <end position="222"/>
    </location>
    <ligand>
        <name>ATP</name>
        <dbReference type="ChEBI" id="CHEBI:30616"/>
    </ligand>
</feature>
<dbReference type="eggNOG" id="COG3973">
    <property type="taxonomic scope" value="Bacteria"/>
</dbReference>
<name>D5UHU8_CELFN</name>
<dbReference type="EMBL" id="CP001964">
    <property type="protein sequence ID" value="ADG73372.1"/>
    <property type="molecule type" value="Genomic_DNA"/>
</dbReference>
<evidence type="ECO:0000313" key="7">
    <source>
        <dbReference type="EMBL" id="ADG73372.1"/>
    </source>
</evidence>
<dbReference type="InterPro" id="IPR027417">
    <property type="entry name" value="P-loop_NTPase"/>
</dbReference>
<keyword evidence="2 5" id="KW-0378">Hydrolase</keyword>
<dbReference type="GO" id="GO:0005829">
    <property type="term" value="C:cytosol"/>
    <property type="evidence" value="ECO:0007669"/>
    <property type="project" value="TreeGrafter"/>
</dbReference>
<dbReference type="InterPro" id="IPR014016">
    <property type="entry name" value="UvrD-like_ATP-bd"/>
</dbReference>
<evidence type="ECO:0000256" key="2">
    <source>
        <dbReference type="ARBA" id="ARBA00022801"/>
    </source>
</evidence>
<reference evidence="7 8" key="1">
    <citation type="journal article" date="2010" name="Stand. Genomic Sci.">
        <title>Complete genome sequence of Cellulomonas flavigena type strain (134).</title>
        <authorList>
            <person name="Abt B."/>
            <person name="Foster B."/>
            <person name="Lapidus A."/>
            <person name="Clum A."/>
            <person name="Sun H."/>
            <person name="Pukall R."/>
            <person name="Lucas S."/>
            <person name="Glavina Del Rio T."/>
            <person name="Nolan M."/>
            <person name="Tice H."/>
            <person name="Cheng J.F."/>
            <person name="Pitluck S."/>
            <person name="Liolios K."/>
            <person name="Ivanova N."/>
            <person name="Mavromatis K."/>
            <person name="Ovchinnikova G."/>
            <person name="Pati A."/>
            <person name="Goodwin L."/>
            <person name="Chen A."/>
            <person name="Palaniappan K."/>
            <person name="Land M."/>
            <person name="Hauser L."/>
            <person name="Chang Y.J."/>
            <person name="Jeffries C.D."/>
            <person name="Rohde M."/>
            <person name="Goker M."/>
            <person name="Woyke T."/>
            <person name="Bristow J."/>
            <person name="Eisen J.A."/>
            <person name="Markowitz V."/>
            <person name="Hugenholtz P."/>
            <person name="Kyrpides N.C."/>
            <person name="Klenk H.P."/>
        </authorList>
    </citation>
    <scope>NUCLEOTIDE SEQUENCE [LARGE SCALE GENOMIC DNA]</scope>
    <source>
        <strain evidence="8">ATCC 482 / DSM 20109 / BCRC 11376 / JCM 18109 / NBRC 3775 / NCIMB 8073 / NRS 134</strain>
    </source>
</reference>
<protein>
    <submittedName>
        <fullName evidence="7">Superfamily I DNA and RNA helicase</fullName>
    </submittedName>
</protein>
<dbReference type="RefSeq" id="WP_013115706.1">
    <property type="nucleotide sequence ID" value="NC_014151.1"/>
</dbReference>
<evidence type="ECO:0000256" key="1">
    <source>
        <dbReference type="ARBA" id="ARBA00022741"/>
    </source>
</evidence>
<dbReference type="Proteomes" id="UP000000849">
    <property type="component" value="Chromosome"/>
</dbReference>
<dbReference type="OrthoDB" id="9787585at2"/>
<evidence type="ECO:0000256" key="4">
    <source>
        <dbReference type="ARBA" id="ARBA00022840"/>
    </source>
</evidence>
<evidence type="ECO:0000313" key="8">
    <source>
        <dbReference type="Proteomes" id="UP000000849"/>
    </source>
</evidence>
<dbReference type="PANTHER" id="PTHR11070">
    <property type="entry name" value="UVRD / RECB / PCRA DNA HELICASE FAMILY MEMBER"/>
    <property type="match status" value="1"/>
</dbReference>
<dbReference type="GO" id="GO:0016787">
    <property type="term" value="F:hydrolase activity"/>
    <property type="evidence" value="ECO:0007669"/>
    <property type="project" value="UniProtKB-UniRule"/>
</dbReference>
<dbReference type="STRING" id="446466.Cfla_0457"/>
<dbReference type="NCBIfam" id="NF041254">
    <property type="entry name" value="motor_HelR"/>
    <property type="match status" value="1"/>
</dbReference>
<dbReference type="PANTHER" id="PTHR11070:SF45">
    <property type="entry name" value="DNA 3'-5' HELICASE"/>
    <property type="match status" value="1"/>
</dbReference>
<keyword evidence="4 5" id="KW-0067">ATP-binding</keyword>